<evidence type="ECO:0000256" key="4">
    <source>
        <dbReference type="ARBA" id="ARBA00022989"/>
    </source>
</evidence>
<dbReference type="Pfam" id="PF02687">
    <property type="entry name" value="FtsX"/>
    <property type="match status" value="2"/>
</dbReference>
<feature type="transmembrane region" description="Helical" evidence="6">
    <location>
        <begin position="434"/>
        <end position="457"/>
    </location>
</feature>
<feature type="domain" description="ABC3 transporter permease C-terminal" evidence="7">
    <location>
        <begin position="713"/>
        <end position="826"/>
    </location>
</feature>
<feature type="transmembrane region" description="Helical" evidence="6">
    <location>
        <begin position="483"/>
        <end position="503"/>
    </location>
</feature>
<organism evidence="8 9">
    <name type="scientific">Williamsia marianensis</name>
    <dbReference type="NCBI Taxonomy" id="85044"/>
    <lineage>
        <taxon>Bacteria</taxon>
        <taxon>Bacillati</taxon>
        <taxon>Actinomycetota</taxon>
        <taxon>Actinomycetes</taxon>
        <taxon>Mycobacteriales</taxon>
        <taxon>Nocardiaceae</taxon>
        <taxon>Williamsia</taxon>
    </lineage>
</organism>
<dbReference type="InterPro" id="IPR038766">
    <property type="entry name" value="Membrane_comp_ABC_pdt"/>
</dbReference>
<evidence type="ECO:0000256" key="3">
    <source>
        <dbReference type="ARBA" id="ARBA00022692"/>
    </source>
</evidence>
<dbReference type="Proteomes" id="UP000225108">
    <property type="component" value="Unassembled WGS sequence"/>
</dbReference>
<keyword evidence="3 6" id="KW-0812">Transmembrane</keyword>
<dbReference type="PANTHER" id="PTHR30287:SF1">
    <property type="entry name" value="INNER MEMBRANE PROTEIN"/>
    <property type="match status" value="1"/>
</dbReference>
<feature type="transmembrane region" description="Helical" evidence="6">
    <location>
        <begin position="21"/>
        <end position="42"/>
    </location>
</feature>
<dbReference type="EMBL" id="PEBD01000010">
    <property type="protein sequence ID" value="PHV66235.1"/>
    <property type="molecule type" value="Genomic_DNA"/>
</dbReference>
<reference evidence="8 9" key="1">
    <citation type="submission" date="2017-10" db="EMBL/GenBank/DDBJ databases">
        <title>The draft genome sequence of Williamsia sp. BULT 1.1 isolated from the semi-arid grassland soils from South Africa.</title>
        <authorList>
            <person name="Kabwe M.H."/>
            <person name="Govender N."/>
            <person name="Mutseka Lunga P."/>
            <person name="Vikram S."/>
            <person name="Makhalanyane T.P."/>
        </authorList>
    </citation>
    <scope>NUCLEOTIDE SEQUENCE [LARGE SCALE GENOMIC DNA]</scope>
    <source>
        <strain evidence="8 9">BULT 1.1</strain>
    </source>
</reference>
<feature type="transmembrane region" description="Helical" evidence="6">
    <location>
        <begin position="350"/>
        <end position="371"/>
    </location>
</feature>
<dbReference type="GO" id="GO:0005886">
    <property type="term" value="C:plasma membrane"/>
    <property type="evidence" value="ECO:0007669"/>
    <property type="project" value="UniProtKB-SubCell"/>
</dbReference>
<feature type="transmembrane region" description="Helical" evidence="6">
    <location>
        <begin position="800"/>
        <end position="820"/>
    </location>
</feature>
<keyword evidence="5 6" id="KW-0472">Membrane</keyword>
<feature type="domain" description="ABC3 transporter permease C-terminal" evidence="7">
    <location>
        <begin position="263"/>
        <end position="383"/>
    </location>
</feature>
<feature type="transmembrane region" description="Helical" evidence="6">
    <location>
        <begin position="402"/>
        <end position="422"/>
    </location>
</feature>
<feature type="transmembrane region" description="Helical" evidence="6">
    <location>
        <begin position="262"/>
        <end position="283"/>
    </location>
</feature>
<keyword evidence="2" id="KW-1003">Cell membrane</keyword>
<evidence type="ECO:0000313" key="8">
    <source>
        <dbReference type="EMBL" id="PHV66235.1"/>
    </source>
</evidence>
<proteinExistence type="predicted"/>
<evidence type="ECO:0000256" key="1">
    <source>
        <dbReference type="ARBA" id="ARBA00004651"/>
    </source>
</evidence>
<dbReference type="PANTHER" id="PTHR30287">
    <property type="entry name" value="MEMBRANE COMPONENT OF PREDICTED ABC SUPERFAMILY METABOLITE UPTAKE TRANSPORTER"/>
    <property type="match status" value="1"/>
</dbReference>
<sequence length="833" mass="84943">MQRSRMGSIAAANLREHRNSFTAVFVTVFSAALLVCALGVLFESGIRGGVTPHRLSGADVVVGAAQALDITEDVDQPYVERARLPESTVAELSALPGVGSAVGDISAPLTDDSGRAFDAHGWSSAVLAPYSITAGHPPAGPDEVVMTGAADLGQKVTLRHGGVAHAYTVVGLAGTSTSEPGGRPATVFLNDARMQQLWPHTGTVATIGLIAQDGVDAETLASRIRDHLPAVEVDTYTGAARADAEYVDIGAARGELVALSSALAGVALMIAVFVVSSTLSLSVQQRRHDFALLRATGATPRQIHKLIGAETWAIACVAALLGVAPGYLLAGVLRGRFADAGIVPPDFSLAYGPVPGLVAVAAAVATARLAAAVSARRPARLDPIDALRESAVEPEKLSRTRVILGLAAGVGGLVTATLPAFIPGPAAMAGAGGSAVLLVIALALLGPALVSGAMRVLSGPMLRTGSAGPVLAAANLNAHGRRLAAAITPLALAIAIGAVQLFSQSTVTAAAERQSESGTTADLVVTGPGGISPQLAATIDSMDVVRAVNPITRTKALFTTDSSEAPTTEAYPVQGIDAASATATMDLDVREGDLQQLTDGAVALSRDASSAMNADVGDTVTLRMGDGAVITPRVVATYDRGLGFGDVTLPAAQVREHTTTGLVDQVLVSAAPGRVDEAQRAIEATGGMTVMRSDGFAEAVRQDQRAQDSVNVVALAVLLGFLGIAVVNTLVLMTSERRREFALLQLLGAGPRQVRGMIRLESLIAVAVAAIAGTVIAYPPLAGIAIAVSGMPLPFFSPSAFGVVVGATTMLGFAAITLTARRAIRLERQVRGL</sequence>
<evidence type="ECO:0000313" key="9">
    <source>
        <dbReference type="Proteomes" id="UP000225108"/>
    </source>
</evidence>
<evidence type="ECO:0000256" key="5">
    <source>
        <dbReference type="ARBA" id="ARBA00023136"/>
    </source>
</evidence>
<name>A0A2G3PKA1_WILMA</name>
<feature type="transmembrane region" description="Helical" evidence="6">
    <location>
        <begin position="762"/>
        <end position="788"/>
    </location>
</feature>
<feature type="transmembrane region" description="Helical" evidence="6">
    <location>
        <begin position="712"/>
        <end position="733"/>
    </location>
</feature>
<feature type="transmembrane region" description="Helical" evidence="6">
    <location>
        <begin position="311"/>
        <end position="330"/>
    </location>
</feature>
<comment type="subcellular location">
    <subcellularLocation>
        <location evidence="1">Cell membrane</location>
        <topology evidence="1">Multi-pass membrane protein</topology>
    </subcellularLocation>
</comment>
<evidence type="ECO:0000256" key="2">
    <source>
        <dbReference type="ARBA" id="ARBA00022475"/>
    </source>
</evidence>
<evidence type="ECO:0000256" key="6">
    <source>
        <dbReference type="SAM" id="Phobius"/>
    </source>
</evidence>
<comment type="caution">
    <text evidence="8">The sequence shown here is derived from an EMBL/GenBank/DDBJ whole genome shotgun (WGS) entry which is preliminary data.</text>
</comment>
<gene>
    <name evidence="8" type="ORF">CSW57_15040</name>
</gene>
<dbReference type="InterPro" id="IPR003838">
    <property type="entry name" value="ABC3_permease_C"/>
</dbReference>
<dbReference type="AlphaFoldDB" id="A0A2G3PKA1"/>
<accession>A0A2G3PKA1</accession>
<evidence type="ECO:0000259" key="7">
    <source>
        <dbReference type="Pfam" id="PF02687"/>
    </source>
</evidence>
<keyword evidence="4 6" id="KW-1133">Transmembrane helix</keyword>
<protein>
    <submittedName>
        <fullName evidence="8">ABC transporter permease</fullName>
    </submittedName>
</protein>